<dbReference type="PANTHER" id="PTHR24213">
    <property type="entry name" value="ACTIN-BINDING LIM PROTEIN"/>
    <property type="match status" value="1"/>
</dbReference>
<comment type="caution">
    <text evidence="3">The sequence shown here is derived from an EMBL/GenBank/DDBJ whole genome shotgun (WGS) entry which is preliminary data.</text>
</comment>
<keyword evidence="4" id="KW-1185">Reference proteome</keyword>
<dbReference type="Gene3D" id="1.10.950.10">
    <property type="entry name" value="Villin headpiece domain"/>
    <property type="match status" value="1"/>
</dbReference>
<feature type="region of interest" description="Disordered" evidence="1">
    <location>
        <begin position="1"/>
        <end position="85"/>
    </location>
</feature>
<feature type="compositionally biased region" description="Polar residues" evidence="1">
    <location>
        <begin position="170"/>
        <end position="195"/>
    </location>
</feature>
<evidence type="ECO:0000259" key="2">
    <source>
        <dbReference type="PROSITE" id="PS51089"/>
    </source>
</evidence>
<protein>
    <recommendedName>
        <fullName evidence="2">HP domain-containing protein</fullName>
    </recommendedName>
</protein>
<dbReference type="GO" id="GO:0030032">
    <property type="term" value="P:lamellipodium assembly"/>
    <property type="evidence" value="ECO:0007669"/>
    <property type="project" value="TreeGrafter"/>
</dbReference>
<dbReference type="InterPro" id="IPR051618">
    <property type="entry name" value="Actin-binding_LIM"/>
</dbReference>
<dbReference type="Proteomes" id="UP000591131">
    <property type="component" value="Unassembled WGS sequence"/>
</dbReference>
<sequence length="350" mass="37734">MGKSKSNKKKQQKEDTADDEVIVDEVKGDDSPLDDEGYNTKADDRNKDTTNESIVVEDKGDDKGENTVDMEGESNNTLPVDDAKQGDIEAVDTAMPSTINVDDAKQGDIEVVDTAMPSTTDVDDAKQGDIEAVDTAMPSTTDVDDAKQGDIEVVDTAIPSTTGKGEEDVTSSSLNDDNTTLTTPKTKVNPYSPSPVSSTLISPINGEMATTTNAAAGYVQTPSTADVDNTTTVDDQTKFKWKVQNTGYLQSSLRASLSSDYAPIRSSTGITVDATPVTDNRTFEDPSKVKYPLEQLLGLAENLPAGVNPSKREAYLSPEEFCSVFGMDMNKFYSMPLWKQRTTKKTVGLF</sequence>
<dbReference type="GO" id="GO:0007010">
    <property type="term" value="P:cytoskeleton organization"/>
    <property type="evidence" value="ECO:0007669"/>
    <property type="project" value="InterPro"/>
</dbReference>
<accession>A0A7J6N2R4</accession>
<dbReference type="EMBL" id="JAAPAO010000004">
    <property type="protein sequence ID" value="KAF4678036.1"/>
    <property type="molecule type" value="Genomic_DNA"/>
</dbReference>
<dbReference type="SUPFAM" id="SSF47050">
    <property type="entry name" value="VHP, Villin headpiece domain"/>
    <property type="match status" value="1"/>
</dbReference>
<evidence type="ECO:0000256" key="1">
    <source>
        <dbReference type="SAM" id="MobiDB-lite"/>
    </source>
</evidence>
<dbReference type="GO" id="GO:0051015">
    <property type="term" value="F:actin filament binding"/>
    <property type="evidence" value="ECO:0007669"/>
    <property type="project" value="TreeGrafter"/>
</dbReference>
<dbReference type="OrthoDB" id="445232at2759"/>
<reference evidence="3 4" key="1">
    <citation type="submission" date="2020-04" db="EMBL/GenBank/DDBJ databases">
        <title>Perkinsus chesapeaki whole genome sequence.</title>
        <authorList>
            <person name="Bogema D.R."/>
        </authorList>
    </citation>
    <scope>NUCLEOTIDE SEQUENCE [LARGE SCALE GENOMIC DNA]</scope>
    <source>
        <strain evidence="3">ATCC PRA-425</strain>
    </source>
</reference>
<dbReference type="InterPro" id="IPR003128">
    <property type="entry name" value="Villin_headpiece"/>
</dbReference>
<dbReference type="InterPro" id="IPR036886">
    <property type="entry name" value="Villin_headpiece_dom_sf"/>
</dbReference>
<evidence type="ECO:0000313" key="3">
    <source>
        <dbReference type="EMBL" id="KAF4678036.1"/>
    </source>
</evidence>
<feature type="compositionally biased region" description="Basic residues" evidence="1">
    <location>
        <begin position="1"/>
        <end position="11"/>
    </location>
</feature>
<organism evidence="3 4">
    <name type="scientific">Perkinsus chesapeaki</name>
    <name type="common">Clam parasite</name>
    <name type="synonym">Perkinsus andrewsi</name>
    <dbReference type="NCBI Taxonomy" id="330153"/>
    <lineage>
        <taxon>Eukaryota</taxon>
        <taxon>Sar</taxon>
        <taxon>Alveolata</taxon>
        <taxon>Perkinsozoa</taxon>
        <taxon>Perkinsea</taxon>
        <taxon>Perkinsida</taxon>
        <taxon>Perkinsidae</taxon>
        <taxon>Perkinsus</taxon>
    </lineage>
</organism>
<proteinExistence type="predicted"/>
<dbReference type="PANTHER" id="PTHR24213:SF9">
    <property type="entry name" value="UNCOORDINATED 115A, ISOFORM B-RELATED"/>
    <property type="match status" value="1"/>
</dbReference>
<name>A0A7J6N2R4_PERCH</name>
<dbReference type="GO" id="GO:0015629">
    <property type="term" value="C:actin cytoskeleton"/>
    <property type="evidence" value="ECO:0007669"/>
    <property type="project" value="TreeGrafter"/>
</dbReference>
<feature type="compositionally biased region" description="Basic and acidic residues" evidence="1">
    <location>
        <begin position="41"/>
        <end position="66"/>
    </location>
</feature>
<dbReference type="Pfam" id="PF02209">
    <property type="entry name" value="VHP"/>
    <property type="match status" value="1"/>
</dbReference>
<feature type="domain" description="HP" evidence="2">
    <location>
        <begin position="285"/>
        <end position="350"/>
    </location>
</feature>
<gene>
    <name evidence="3" type="ORF">FOL47_006988</name>
</gene>
<dbReference type="PROSITE" id="PS51089">
    <property type="entry name" value="HP"/>
    <property type="match status" value="1"/>
</dbReference>
<feature type="region of interest" description="Disordered" evidence="1">
    <location>
        <begin position="158"/>
        <end position="195"/>
    </location>
</feature>
<dbReference type="AlphaFoldDB" id="A0A7J6N2R4"/>
<dbReference type="SMART" id="SM00153">
    <property type="entry name" value="VHP"/>
    <property type="match status" value="1"/>
</dbReference>
<evidence type="ECO:0000313" key="4">
    <source>
        <dbReference type="Proteomes" id="UP000591131"/>
    </source>
</evidence>